<comment type="caution">
    <text evidence="2">The sequence shown here is derived from an EMBL/GenBank/DDBJ whole genome shotgun (WGS) entry which is preliminary data.</text>
</comment>
<dbReference type="Proteomes" id="UP000256321">
    <property type="component" value="Unassembled WGS sequence"/>
</dbReference>
<name>A0A3D8HB03_9BACT</name>
<reference evidence="2 3" key="1">
    <citation type="submission" date="2018-07" db="EMBL/GenBank/DDBJ databases">
        <title>Parabacteroides acidifaciens nov. sp., isolated from human feces.</title>
        <authorList>
            <person name="Wang Y.J."/>
        </authorList>
    </citation>
    <scope>NUCLEOTIDE SEQUENCE [LARGE SCALE GENOMIC DNA]</scope>
    <source>
        <strain evidence="2 3">426-9</strain>
    </source>
</reference>
<keyword evidence="4" id="KW-1185">Reference proteome</keyword>
<dbReference type="RefSeq" id="WP_115500943.1">
    <property type="nucleotide sequence ID" value="NZ_JACRTI010000059.1"/>
</dbReference>
<sequence>MTYIELKKQNLIERLNAISDESLLDDIEQLLNERETVLHFSPELKENIDKALEQMRNGEIYSEEEMDKFFDKWLATDEA</sequence>
<protein>
    <submittedName>
        <fullName evidence="2">Uncharacterized protein</fullName>
    </submittedName>
</protein>
<dbReference type="EMBL" id="JACRTI010000059">
    <property type="protein sequence ID" value="MBC8603456.1"/>
    <property type="molecule type" value="Genomic_DNA"/>
</dbReference>
<evidence type="ECO:0000313" key="3">
    <source>
        <dbReference type="Proteomes" id="UP000256321"/>
    </source>
</evidence>
<proteinExistence type="predicted"/>
<reference evidence="1 4" key="2">
    <citation type="submission" date="2020-08" db="EMBL/GenBank/DDBJ databases">
        <title>Genome public.</title>
        <authorList>
            <person name="Liu C."/>
            <person name="Sun Q."/>
        </authorList>
    </citation>
    <scope>NUCLEOTIDE SEQUENCE [LARGE SCALE GENOMIC DNA]</scope>
    <source>
        <strain evidence="1 4">426_9</strain>
    </source>
</reference>
<dbReference type="AlphaFoldDB" id="A0A3D8HB03"/>
<dbReference type="EMBL" id="QREV01000059">
    <property type="protein sequence ID" value="RDU47822.1"/>
    <property type="molecule type" value="Genomic_DNA"/>
</dbReference>
<organism evidence="2 3">
    <name type="scientific">Parabacteroides acidifaciens</name>
    <dbReference type="NCBI Taxonomy" id="2290935"/>
    <lineage>
        <taxon>Bacteria</taxon>
        <taxon>Pseudomonadati</taxon>
        <taxon>Bacteroidota</taxon>
        <taxon>Bacteroidia</taxon>
        <taxon>Bacteroidales</taxon>
        <taxon>Tannerellaceae</taxon>
        <taxon>Parabacteroides</taxon>
    </lineage>
</organism>
<accession>A0A3D8HB03</accession>
<evidence type="ECO:0000313" key="2">
    <source>
        <dbReference type="EMBL" id="RDU47822.1"/>
    </source>
</evidence>
<evidence type="ECO:0000313" key="4">
    <source>
        <dbReference type="Proteomes" id="UP000629596"/>
    </source>
</evidence>
<gene>
    <name evidence="2" type="ORF">DWU89_17635</name>
    <name evidence="1" type="ORF">H8784_17235</name>
</gene>
<evidence type="ECO:0000313" key="1">
    <source>
        <dbReference type="EMBL" id="MBC8603456.1"/>
    </source>
</evidence>
<dbReference type="Proteomes" id="UP000629596">
    <property type="component" value="Unassembled WGS sequence"/>
</dbReference>